<keyword evidence="7 13" id="KW-0460">Magnesium</keyword>
<dbReference type="InterPro" id="IPR032631">
    <property type="entry name" value="P-type_ATPase_N"/>
</dbReference>
<evidence type="ECO:0000256" key="1">
    <source>
        <dbReference type="ARBA" id="ARBA00004141"/>
    </source>
</evidence>
<reference evidence="17 18" key="1">
    <citation type="journal article" date="2023" name="Plant Dis.">
        <title>First Report of Diplodia intermedia Causing Canker and Dieback Diseases on Apple Trees in Canada.</title>
        <authorList>
            <person name="Ellouze W."/>
            <person name="Ilyukhin E."/>
            <person name="Sulman M."/>
            <person name="Ali S."/>
        </authorList>
    </citation>
    <scope>NUCLEOTIDE SEQUENCE [LARGE SCALE GENOMIC DNA]</scope>
    <source>
        <strain evidence="17 18">M45-28</strain>
    </source>
</reference>
<evidence type="ECO:0000259" key="15">
    <source>
        <dbReference type="Pfam" id="PF16209"/>
    </source>
</evidence>
<comment type="similarity">
    <text evidence="2 13">Belongs to the cation transport ATPase (P-type) (TC 3.A.3) family. Type IV subfamily.</text>
</comment>
<keyword evidence="18" id="KW-1185">Reference proteome</keyword>
<organism evidence="17 18">
    <name type="scientific">Diplodia intermedia</name>
    <dbReference type="NCBI Taxonomy" id="856260"/>
    <lineage>
        <taxon>Eukaryota</taxon>
        <taxon>Fungi</taxon>
        <taxon>Dikarya</taxon>
        <taxon>Ascomycota</taxon>
        <taxon>Pezizomycotina</taxon>
        <taxon>Dothideomycetes</taxon>
        <taxon>Dothideomycetes incertae sedis</taxon>
        <taxon>Botryosphaeriales</taxon>
        <taxon>Botryosphaeriaceae</taxon>
        <taxon>Diplodia</taxon>
    </lineage>
</organism>
<dbReference type="Pfam" id="PF16212">
    <property type="entry name" value="PhoLip_ATPase_C"/>
    <property type="match status" value="1"/>
</dbReference>
<keyword evidence="6 13" id="KW-0067">ATP-binding</keyword>
<name>A0ABR3TT90_9PEZI</name>
<dbReference type="InterPro" id="IPR023298">
    <property type="entry name" value="ATPase_P-typ_TM_dom_sf"/>
</dbReference>
<dbReference type="PANTHER" id="PTHR24092">
    <property type="entry name" value="PROBABLE PHOSPHOLIPID-TRANSPORTING ATPASE"/>
    <property type="match status" value="1"/>
</dbReference>
<feature type="domain" description="P-type ATPase C-terminal" evidence="16">
    <location>
        <begin position="1063"/>
        <end position="1291"/>
    </location>
</feature>
<feature type="compositionally biased region" description="Low complexity" evidence="14">
    <location>
        <begin position="385"/>
        <end position="406"/>
    </location>
</feature>
<dbReference type="EC" id="7.6.2.1" evidence="13"/>
<dbReference type="InterPro" id="IPR023299">
    <property type="entry name" value="ATPase_P-typ_cyto_dom_N"/>
</dbReference>
<evidence type="ECO:0000256" key="9">
    <source>
        <dbReference type="ARBA" id="ARBA00022989"/>
    </source>
</evidence>
<keyword evidence="9 13" id="KW-1133">Transmembrane helix</keyword>
<dbReference type="EMBL" id="JAKEKT020000025">
    <property type="protein sequence ID" value="KAL1643966.1"/>
    <property type="molecule type" value="Genomic_DNA"/>
</dbReference>
<keyword evidence="10 13" id="KW-0472">Membrane</keyword>
<feature type="transmembrane region" description="Helical" evidence="13">
    <location>
        <begin position="1202"/>
        <end position="1219"/>
    </location>
</feature>
<dbReference type="NCBIfam" id="TIGR01494">
    <property type="entry name" value="ATPase_P-type"/>
    <property type="match status" value="2"/>
</dbReference>
<evidence type="ECO:0000256" key="14">
    <source>
        <dbReference type="SAM" id="MobiDB-lite"/>
    </source>
</evidence>
<dbReference type="NCBIfam" id="TIGR01652">
    <property type="entry name" value="ATPase-Plipid"/>
    <property type="match status" value="1"/>
</dbReference>
<evidence type="ECO:0000256" key="10">
    <source>
        <dbReference type="ARBA" id="ARBA00023136"/>
    </source>
</evidence>
<dbReference type="SUPFAM" id="SSF81665">
    <property type="entry name" value="Calcium ATPase, transmembrane domain M"/>
    <property type="match status" value="1"/>
</dbReference>
<dbReference type="Pfam" id="PF13246">
    <property type="entry name" value="Cation_ATPase"/>
    <property type="match status" value="1"/>
</dbReference>
<dbReference type="Proteomes" id="UP001521184">
    <property type="component" value="Unassembled WGS sequence"/>
</dbReference>
<evidence type="ECO:0000256" key="2">
    <source>
        <dbReference type="ARBA" id="ARBA00008109"/>
    </source>
</evidence>
<dbReference type="SFLD" id="SFLDG00002">
    <property type="entry name" value="C1.7:_P-type_atpase_like"/>
    <property type="match status" value="1"/>
</dbReference>
<dbReference type="SUPFAM" id="SSF81653">
    <property type="entry name" value="Calcium ATPase, transduction domain A"/>
    <property type="match status" value="1"/>
</dbReference>
<dbReference type="SUPFAM" id="SSF56784">
    <property type="entry name" value="HAD-like"/>
    <property type="match status" value="1"/>
</dbReference>
<dbReference type="Pfam" id="PF16209">
    <property type="entry name" value="PhoLip_ATPase_N"/>
    <property type="match status" value="1"/>
</dbReference>
<dbReference type="InterPro" id="IPR001757">
    <property type="entry name" value="P_typ_ATPase"/>
</dbReference>
<dbReference type="InterPro" id="IPR044492">
    <property type="entry name" value="P_typ_ATPase_HD_dom"/>
</dbReference>
<evidence type="ECO:0000259" key="16">
    <source>
        <dbReference type="Pfam" id="PF16212"/>
    </source>
</evidence>
<evidence type="ECO:0000256" key="8">
    <source>
        <dbReference type="ARBA" id="ARBA00022967"/>
    </source>
</evidence>
<feature type="transmembrane region" description="Helical" evidence="13">
    <location>
        <begin position="1175"/>
        <end position="1196"/>
    </location>
</feature>
<feature type="region of interest" description="Disordered" evidence="14">
    <location>
        <begin position="257"/>
        <end position="326"/>
    </location>
</feature>
<accession>A0ABR3TT90</accession>
<dbReference type="PROSITE" id="PS00154">
    <property type="entry name" value="ATPASE_E1_E2"/>
    <property type="match status" value="1"/>
</dbReference>
<feature type="transmembrane region" description="Helical" evidence="13">
    <location>
        <begin position="1256"/>
        <end position="1277"/>
    </location>
</feature>
<evidence type="ECO:0000256" key="12">
    <source>
        <dbReference type="ARBA" id="ARBA00049128"/>
    </source>
</evidence>
<sequence>MSAPHEYHHQNAPPSPDDSDEDLELLDPISSAHDSASDPPHHTSNERRPLHELGARIPLRNLRVGRLRGNSHMRPNDADAESLRGLVDDEDDAGKRRHSHHDSIGTIGDDDAPLLPGGSPARREKPQGRMARLKSHVRLPSFMSGGRPATPPEPYAADAEADDHDPSSNRTVAVGQLQTSKFPANAVSNAKYTPWSFLPRTLYNEFSYFFNMYFLLVALSQVIPALRIGYLSTYIAPLAFVISITLGKEASDDIQRRRRDAEANSEPYTVLRFDDPSAGPGKSSVVVPRRNRLRRKSRSNRSSGVSDEGSLSGIGRPTASVSEISKPSKDLKVGDILKLGKDQRVPADLVILASYVSDNAVLEPTGPEPEPPVSPQQNLIDTDGDGAASAQQDAQANSSSSSDSSGEAFIRTDQLDGETDWKLRIASSLTQSLDAREFTRLRIVAGKPDKKVNDFIGTVELLPKERSGYDPHVDEQSTSDSTKSAPLTIDNTAWANTVLASSSTVLGVVVYTGPETRQALSTSASRSKVGLLELEINSLTKILCFLTLALSFILVALKGFDAETGRPWYVSVMRFLILFSTIVPISLRVNLDMGKSVYARFIEKDQGIPGTIVRTSTIPEDLGRVEYLLSDKTGTLTQNEMEMKKIHVGTVSYANEAMDEVTTYVQQAFSVPPTEGSNASVLITPSSTYTVPATSATRTRREIGSRVRDVVLALALCHNVTPTTEEVNGEVVTAYQASSPDEIAIVKWTENVGLRLLQRDRHSITLESVETGRTVVKVQILNVFPFTSEGKRMGIVVKFFQGTETSPMDNGEIWFYQKGADTVMTSIVAANDWLDEETANMAREGLRTLVVGRKKLSPQQYDSFSRQFSDASLSLHGRDSAMADVVKNFLENDLELLGVTGVEDKLQRDVKPSLELLRNAGIKIWMLTGDKVETARCVAVSSKLVARGQYIHTIAKLKRKDLANDSLNFLRGKPDACLLIDGESLALMLTHYRDDFISVAVRLPTVVACRCSPTQKADVAKLIRAYTKKRICCIGDGGNDVSMIQAADVGVGIVGKEGRQASLAADFSIEQFCYLTKLLVWHGRNSYKRSAKLAQFVIHRGLIISVCQTIYSIASKFEPIALYRDWLLVGYATLYTMAPVFSLVLDRDVDESLANLYPELYKELTTGRSLSYRTFFIWVFVSIYQGSMIQGLSQVLVGTDDFAKMVAVSFTVLVLNELAMVAAEITTWHPAMIFTILGTAALYFGSIPFLADYFDLRFVVSLAFLWRAAAILAIALVPPYAGKIIGRTIRPPSYRKVQAV</sequence>
<dbReference type="SUPFAM" id="SSF81660">
    <property type="entry name" value="Metal cation-transporting ATPase, ATP-binding domain N"/>
    <property type="match status" value="1"/>
</dbReference>
<evidence type="ECO:0000256" key="13">
    <source>
        <dbReference type="RuleBase" id="RU362033"/>
    </source>
</evidence>
<dbReference type="SFLD" id="SFLDS00003">
    <property type="entry name" value="Haloacid_Dehalogenase"/>
    <property type="match status" value="1"/>
</dbReference>
<dbReference type="InterPro" id="IPR036412">
    <property type="entry name" value="HAD-like_sf"/>
</dbReference>
<feature type="compositionally biased region" description="Basic and acidic residues" evidence="14">
    <location>
        <begin position="35"/>
        <end position="54"/>
    </location>
</feature>
<dbReference type="InterPro" id="IPR008250">
    <property type="entry name" value="ATPase_P-typ_transduc_dom_A_sf"/>
</dbReference>
<evidence type="ECO:0000313" key="18">
    <source>
        <dbReference type="Proteomes" id="UP001521184"/>
    </source>
</evidence>
<feature type="transmembrane region" description="Helical" evidence="13">
    <location>
        <begin position="1231"/>
        <end position="1250"/>
    </location>
</feature>
<dbReference type="Gene3D" id="2.70.150.10">
    <property type="entry name" value="Calcium-transporting ATPase, cytoplasmic transduction domain A"/>
    <property type="match status" value="1"/>
</dbReference>
<comment type="catalytic activity">
    <reaction evidence="12">
        <text>a 1,2-diacyl-sn-glycero-3-phosphoethanolamine(out) + ATP + H2O = a 1,2-diacyl-sn-glycero-3-phosphoethanolamine(in) + ADP + phosphate + H(+)</text>
        <dbReference type="Rhea" id="RHEA:66132"/>
        <dbReference type="ChEBI" id="CHEBI:15377"/>
        <dbReference type="ChEBI" id="CHEBI:15378"/>
        <dbReference type="ChEBI" id="CHEBI:30616"/>
        <dbReference type="ChEBI" id="CHEBI:43474"/>
        <dbReference type="ChEBI" id="CHEBI:64612"/>
        <dbReference type="ChEBI" id="CHEBI:456216"/>
    </reaction>
    <physiologicalReaction direction="left-to-right" evidence="12">
        <dbReference type="Rhea" id="RHEA:66133"/>
    </physiologicalReaction>
</comment>
<keyword evidence="4" id="KW-0479">Metal-binding</keyword>
<evidence type="ECO:0000256" key="6">
    <source>
        <dbReference type="ARBA" id="ARBA00022840"/>
    </source>
</evidence>
<protein>
    <recommendedName>
        <fullName evidence="13">Phospholipid-transporting ATPase</fullName>
        <ecNumber evidence="13">7.6.2.1</ecNumber>
    </recommendedName>
</protein>
<dbReference type="PANTHER" id="PTHR24092:SF5">
    <property type="entry name" value="PHOSPHOLIPID-TRANSPORTING ATPASE"/>
    <property type="match status" value="1"/>
</dbReference>
<evidence type="ECO:0000256" key="11">
    <source>
        <dbReference type="ARBA" id="ARBA00034036"/>
    </source>
</evidence>
<dbReference type="Gene3D" id="3.40.50.1000">
    <property type="entry name" value="HAD superfamily/HAD-like"/>
    <property type="match status" value="1"/>
</dbReference>
<comment type="caution">
    <text evidence="13">Lacks conserved residue(s) required for the propagation of feature annotation.</text>
</comment>
<dbReference type="InterPro" id="IPR018303">
    <property type="entry name" value="ATPase_P-typ_P_site"/>
</dbReference>
<proteinExistence type="inferred from homology"/>
<dbReference type="InterPro" id="IPR023214">
    <property type="entry name" value="HAD_sf"/>
</dbReference>
<evidence type="ECO:0000256" key="7">
    <source>
        <dbReference type="ARBA" id="ARBA00022842"/>
    </source>
</evidence>
<keyword evidence="3 13" id="KW-0812">Transmembrane</keyword>
<comment type="catalytic activity">
    <reaction evidence="11 13">
        <text>ATP + H2O + phospholipidSide 1 = ADP + phosphate + phospholipidSide 2.</text>
        <dbReference type="EC" id="7.6.2.1"/>
    </reaction>
</comment>
<dbReference type="PRINTS" id="PR00119">
    <property type="entry name" value="CATATPASE"/>
</dbReference>
<keyword evidence="8 13" id="KW-1278">Translocase</keyword>
<evidence type="ECO:0000313" key="17">
    <source>
        <dbReference type="EMBL" id="KAL1643966.1"/>
    </source>
</evidence>
<keyword evidence="5 13" id="KW-0547">Nucleotide-binding</keyword>
<dbReference type="InterPro" id="IPR006539">
    <property type="entry name" value="P-type_ATPase_IV"/>
</dbReference>
<gene>
    <name evidence="17" type="primary">NEO1</name>
    <name evidence="17" type="ORF">SLS58_004641</name>
</gene>
<feature type="transmembrane region" description="Helical" evidence="13">
    <location>
        <begin position="1126"/>
        <end position="1145"/>
    </location>
</feature>
<evidence type="ECO:0000256" key="5">
    <source>
        <dbReference type="ARBA" id="ARBA00022741"/>
    </source>
</evidence>
<dbReference type="InterPro" id="IPR032630">
    <property type="entry name" value="P_typ_ATPase_c"/>
</dbReference>
<comment type="caution">
    <text evidence="17">The sequence shown here is derived from an EMBL/GenBank/DDBJ whole genome shotgun (WGS) entry which is preliminary data.</text>
</comment>
<feature type="region of interest" description="Disordered" evidence="14">
    <location>
        <begin position="1"/>
        <end position="170"/>
    </location>
</feature>
<evidence type="ECO:0000256" key="4">
    <source>
        <dbReference type="ARBA" id="ARBA00022723"/>
    </source>
</evidence>
<feature type="region of interest" description="Disordered" evidence="14">
    <location>
        <begin position="361"/>
        <end position="408"/>
    </location>
</feature>
<evidence type="ECO:0000256" key="3">
    <source>
        <dbReference type="ARBA" id="ARBA00022692"/>
    </source>
</evidence>
<comment type="subcellular location">
    <subcellularLocation>
        <location evidence="1 13">Membrane</location>
        <topology evidence="1 13">Multi-pass membrane protein</topology>
    </subcellularLocation>
</comment>
<dbReference type="SFLD" id="SFLDF00027">
    <property type="entry name" value="p-type_atpase"/>
    <property type="match status" value="1"/>
</dbReference>
<feature type="domain" description="P-type ATPase N-terminal" evidence="15">
    <location>
        <begin position="179"/>
        <end position="231"/>
    </location>
</feature>
<feature type="compositionally biased region" description="Basic residues" evidence="14">
    <location>
        <begin position="289"/>
        <end position="299"/>
    </location>
</feature>
<dbReference type="Gene3D" id="3.40.1110.10">
    <property type="entry name" value="Calcium-transporting ATPase, cytoplasmic domain N"/>
    <property type="match status" value="1"/>
</dbReference>